<dbReference type="Proteomes" id="UP000181951">
    <property type="component" value="Unassembled WGS sequence"/>
</dbReference>
<reference evidence="4 5" key="1">
    <citation type="submission" date="2016-10" db="EMBL/GenBank/DDBJ databases">
        <authorList>
            <person name="de Groot N.N."/>
        </authorList>
    </citation>
    <scope>NUCLEOTIDE SEQUENCE [LARGE SCALE GENOMIC DNA]</scope>
    <source>
        <strain evidence="4 5">CGMCC 4.2026</strain>
    </source>
</reference>
<keyword evidence="5" id="KW-1185">Reference proteome</keyword>
<dbReference type="InterPro" id="IPR013783">
    <property type="entry name" value="Ig-like_fold"/>
</dbReference>
<dbReference type="OrthoDB" id="3480105at2"/>
<evidence type="ECO:0000256" key="1">
    <source>
        <dbReference type="SAM" id="MobiDB-lite"/>
    </source>
</evidence>
<dbReference type="InterPro" id="IPR025326">
    <property type="entry name" value="DUF4232"/>
</dbReference>
<dbReference type="AlphaFoldDB" id="A0A1H8EE17"/>
<sequence length="232" mass="22552">MRRLRTLPLTVAILSAGLVLTACGGGSSSDSASAKDSSPATPSATAGSGTDTAATPSPVDSASAATTTNGGGSSSSGGSTGSPASSQGSGGSSGGQRCRTADLAMSVAPGSGAQSVGSAGPVIIKMTNHGSRSCTMKGYPGVDLVGGGQTWSLSRQTSVAPHATTVAPGGSTSFTITYMPYSAGSGRQLDVKTIVITPPNETVSTDVPWEFQPVLLQDGATHPATYVGPVGS</sequence>
<evidence type="ECO:0000313" key="4">
    <source>
        <dbReference type="EMBL" id="SEN17620.1"/>
    </source>
</evidence>
<feature type="region of interest" description="Disordered" evidence="1">
    <location>
        <begin position="25"/>
        <end position="98"/>
    </location>
</feature>
<dbReference type="GO" id="GO:0005975">
    <property type="term" value="P:carbohydrate metabolic process"/>
    <property type="evidence" value="ECO:0007669"/>
    <property type="project" value="UniProtKB-ARBA"/>
</dbReference>
<evidence type="ECO:0000256" key="2">
    <source>
        <dbReference type="SAM" id="SignalP"/>
    </source>
</evidence>
<dbReference type="Gene3D" id="2.60.40.10">
    <property type="entry name" value="Immunoglobulins"/>
    <property type="match status" value="1"/>
</dbReference>
<name>A0A1H8EE17_9ACTN</name>
<feature type="compositionally biased region" description="Gly residues" evidence="1">
    <location>
        <begin position="69"/>
        <end position="80"/>
    </location>
</feature>
<keyword evidence="2" id="KW-0732">Signal</keyword>
<protein>
    <recommendedName>
        <fullName evidence="3">DUF4232 domain-containing protein</fullName>
    </recommendedName>
</protein>
<dbReference type="Pfam" id="PF14016">
    <property type="entry name" value="DUF4232"/>
    <property type="match status" value="1"/>
</dbReference>
<feature type="chain" id="PRO_5038642376" description="DUF4232 domain-containing protein" evidence="2">
    <location>
        <begin position="25"/>
        <end position="232"/>
    </location>
</feature>
<dbReference type="RefSeq" id="WP_069462995.1">
    <property type="nucleotide sequence ID" value="NZ_FODD01000002.1"/>
</dbReference>
<evidence type="ECO:0000259" key="3">
    <source>
        <dbReference type="Pfam" id="PF14016"/>
    </source>
</evidence>
<dbReference type="EMBL" id="FODD01000002">
    <property type="protein sequence ID" value="SEN17620.1"/>
    <property type="molecule type" value="Genomic_DNA"/>
</dbReference>
<feature type="compositionally biased region" description="Low complexity" evidence="1">
    <location>
        <begin position="28"/>
        <end position="68"/>
    </location>
</feature>
<evidence type="ECO:0000313" key="5">
    <source>
        <dbReference type="Proteomes" id="UP000181951"/>
    </source>
</evidence>
<accession>A0A1H8EE17</accession>
<proteinExistence type="predicted"/>
<organism evidence="4 5">
    <name type="scientific">Actinacidiphila rubida</name>
    <dbReference type="NCBI Taxonomy" id="310780"/>
    <lineage>
        <taxon>Bacteria</taxon>
        <taxon>Bacillati</taxon>
        <taxon>Actinomycetota</taxon>
        <taxon>Actinomycetes</taxon>
        <taxon>Kitasatosporales</taxon>
        <taxon>Streptomycetaceae</taxon>
        <taxon>Actinacidiphila</taxon>
    </lineage>
</organism>
<feature type="signal peptide" evidence="2">
    <location>
        <begin position="1"/>
        <end position="24"/>
    </location>
</feature>
<gene>
    <name evidence="4" type="ORF">SAMN05216267_1002150</name>
</gene>
<feature type="domain" description="DUF4232" evidence="3">
    <location>
        <begin position="98"/>
        <end position="215"/>
    </location>
</feature>
<dbReference type="PROSITE" id="PS51257">
    <property type="entry name" value="PROKAR_LIPOPROTEIN"/>
    <property type="match status" value="1"/>
</dbReference>